<accession>A0AAU9VR40</accession>
<gene>
    <name evidence="2" type="ORF">PMEA_00000957</name>
</gene>
<feature type="transmembrane region" description="Helical" evidence="1">
    <location>
        <begin position="431"/>
        <end position="449"/>
    </location>
</feature>
<keyword evidence="1" id="KW-0472">Membrane</keyword>
<sequence length="547" mass="62379">MELHKLPWSHINCYFNYHDCGNYTRHDFNATAFASQVITASFSFGFYFCVLLISGLGVCFKSARKVFSSHATIILFLIGAIMVSLNVFNTSDNKTIMLYHRIVSASSVGIVFFLLGAICFFQKPTGTETSTHRTLGEHEPSKGLLVIIITLPLTMTELMFLSGAQASEKEMPSKQRKLWPLLVTYEAIFIVQKSIQAAVYISLRNLRIRETYRENAQFYFKILAFFNFVQWIDCLVNVESDLVLIRARITYGEWFVVLELMYKALTIDYRLLCSFIFLEHSMQIQNETGGAETANAGRENETAFRIYNMTYSDRRYRNLGYLLGFFCFLAPFSCAVYYVHNLELPVYIRVATNFLNALCIFVCGMILLLKNKLDFERKDKESMSVKIMACCLGSVGFASLMINAALAQFWASSQHYLRSYHWACAELSVRGLTATFLMAMFLHVNARALPLNNPDVKINHFLVPALMLGVMANCAACLVDQYFGPLDKRIRYVISYITGTSLRLLHDAGEPMYLGFLIHVFLHFLIMQTRMGRSKRSLPGNEDTPLL</sequence>
<keyword evidence="1" id="KW-1133">Transmembrane helix</keyword>
<proteinExistence type="predicted"/>
<evidence type="ECO:0000256" key="1">
    <source>
        <dbReference type="SAM" id="Phobius"/>
    </source>
</evidence>
<dbReference type="EMBL" id="CALNXJ010000001">
    <property type="protein sequence ID" value="CAH3032100.1"/>
    <property type="molecule type" value="Genomic_DNA"/>
</dbReference>
<keyword evidence="1" id="KW-0812">Transmembrane</keyword>
<feature type="transmembrane region" description="Helical" evidence="1">
    <location>
        <begin position="319"/>
        <end position="340"/>
    </location>
</feature>
<name>A0AAU9VR40_9CNID</name>
<dbReference type="Proteomes" id="UP001159428">
    <property type="component" value="Unassembled WGS sequence"/>
</dbReference>
<keyword evidence="3" id="KW-1185">Reference proteome</keyword>
<feature type="transmembrane region" description="Helical" evidence="1">
    <location>
        <begin position="182"/>
        <end position="203"/>
    </location>
</feature>
<organism evidence="2 3">
    <name type="scientific">Pocillopora meandrina</name>
    <dbReference type="NCBI Taxonomy" id="46732"/>
    <lineage>
        <taxon>Eukaryota</taxon>
        <taxon>Metazoa</taxon>
        <taxon>Cnidaria</taxon>
        <taxon>Anthozoa</taxon>
        <taxon>Hexacorallia</taxon>
        <taxon>Scleractinia</taxon>
        <taxon>Astrocoeniina</taxon>
        <taxon>Pocilloporidae</taxon>
        <taxon>Pocillopora</taxon>
    </lineage>
</organism>
<feature type="transmembrane region" description="Helical" evidence="1">
    <location>
        <begin position="389"/>
        <end position="411"/>
    </location>
</feature>
<evidence type="ECO:0000313" key="2">
    <source>
        <dbReference type="EMBL" id="CAH3032100.1"/>
    </source>
</evidence>
<evidence type="ECO:0000313" key="3">
    <source>
        <dbReference type="Proteomes" id="UP001159428"/>
    </source>
</evidence>
<feature type="transmembrane region" description="Helical" evidence="1">
    <location>
        <begin position="143"/>
        <end position="162"/>
    </location>
</feature>
<protein>
    <submittedName>
        <fullName evidence="2">Uncharacterized protein</fullName>
    </submittedName>
</protein>
<feature type="transmembrane region" description="Helical" evidence="1">
    <location>
        <begin position="37"/>
        <end position="60"/>
    </location>
</feature>
<feature type="transmembrane region" description="Helical" evidence="1">
    <location>
        <begin position="461"/>
        <end position="483"/>
    </location>
</feature>
<feature type="transmembrane region" description="Helical" evidence="1">
    <location>
        <begin position="511"/>
        <end position="527"/>
    </location>
</feature>
<dbReference type="AlphaFoldDB" id="A0AAU9VR40"/>
<comment type="caution">
    <text evidence="2">The sequence shown here is derived from an EMBL/GenBank/DDBJ whole genome shotgun (WGS) entry which is preliminary data.</text>
</comment>
<feature type="non-terminal residue" evidence="2">
    <location>
        <position position="547"/>
    </location>
</feature>
<feature type="transmembrane region" description="Helical" evidence="1">
    <location>
        <begin position="102"/>
        <end position="122"/>
    </location>
</feature>
<feature type="transmembrane region" description="Helical" evidence="1">
    <location>
        <begin position="72"/>
        <end position="90"/>
    </location>
</feature>
<feature type="transmembrane region" description="Helical" evidence="1">
    <location>
        <begin position="346"/>
        <end position="369"/>
    </location>
</feature>
<reference evidence="2 3" key="1">
    <citation type="submission" date="2022-05" db="EMBL/GenBank/DDBJ databases">
        <authorList>
            <consortium name="Genoscope - CEA"/>
            <person name="William W."/>
        </authorList>
    </citation>
    <scope>NUCLEOTIDE SEQUENCE [LARGE SCALE GENOMIC DNA]</scope>
</reference>